<accession>A0A975G7H1</accession>
<dbReference type="SUPFAM" id="SSF49785">
    <property type="entry name" value="Galactose-binding domain-like"/>
    <property type="match status" value="1"/>
</dbReference>
<feature type="chain" id="PRO_5037815861" description="PEP-CTERM sorting domain-containing protein" evidence="1">
    <location>
        <begin position="20"/>
        <end position="218"/>
    </location>
</feature>
<keyword evidence="1" id="KW-0732">Signal</keyword>
<dbReference type="Gene3D" id="2.60.120.260">
    <property type="entry name" value="Galactose-binding domain-like"/>
    <property type="match status" value="1"/>
</dbReference>
<organism evidence="2 3">
    <name type="scientific">Luteolibacter ambystomatis</name>
    <dbReference type="NCBI Taxonomy" id="2824561"/>
    <lineage>
        <taxon>Bacteria</taxon>
        <taxon>Pseudomonadati</taxon>
        <taxon>Verrucomicrobiota</taxon>
        <taxon>Verrucomicrobiia</taxon>
        <taxon>Verrucomicrobiales</taxon>
        <taxon>Verrucomicrobiaceae</taxon>
        <taxon>Luteolibacter</taxon>
    </lineage>
</organism>
<dbReference type="EMBL" id="CP073100">
    <property type="protein sequence ID" value="QUE50499.1"/>
    <property type="molecule type" value="Genomic_DNA"/>
</dbReference>
<sequence length="218" mass="22508">MKSLLRFLPLLPLAGAAHAATVLITPTAATFTGTAVEFFPTEANLINSAGLSATPTFANYTTITHAAAATGNAWVTNDPGAAGGDFFADTTASVVFTFSLDNTYLVDSLVNWSYNNGGTGNSIKTVTLEFSTNGGTSYDSTISDINVAANATNATTTAFTATQANFIRMTVTDNYFGGGGGDRVGLSEVRFLGDAVPEPSAALLGGLGVMLLLRRRRA</sequence>
<reference evidence="2" key="1">
    <citation type="submission" date="2021-04" db="EMBL/GenBank/DDBJ databases">
        <title>Luteolibacter sp. 32A isolated from the skin of an Anderson's salamander (Ambystoma andersonii).</title>
        <authorList>
            <person name="Spergser J."/>
            <person name="Busse H.-J."/>
        </authorList>
    </citation>
    <scope>NUCLEOTIDE SEQUENCE</scope>
    <source>
        <strain evidence="2">32A</strain>
    </source>
</reference>
<evidence type="ECO:0000313" key="2">
    <source>
        <dbReference type="EMBL" id="QUE50499.1"/>
    </source>
</evidence>
<dbReference type="RefSeq" id="WP_211630639.1">
    <property type="nucleotide sequence ID" value="NZ_CP073100.1"/>
</dbReference>
<dbReference type="KEGG" id="lamb:KBB96_16745"/>
<dbReference type="InterPro" id="IPR008979">
    <property type="entry name" value="Galactose-bd-like_sf"/>
</dbReference>
<dbReference type="Proteomes" id="UP000676169">
    <property type="component" value="Chromosome"/>
</dbReference>
<protein>
    <recommendedName>
        <fullName evidence="4">PEP-CTERM sorting domain-containing protein</fullName>
    </recommendedName>
</protein>
<keyword evidence="3" id="KW-1185">Reference proteome</keyword>
<evidence type="ECO:0000256" key="1">
    <source>
        <dbReference type="SAM" id="SignalP"/>
    </source>
</evidence>
<evidence type="ECO:0000313" key="3">
    <source>
        <dbReference type="Proteomes" id="UP000676169"/>
    </source>
</evidence>
<feature type="signal peptide" evidence="1">
    <location>
        <begin position="1"/>
        <end position="19"/>
    </location>
</feature>
<name>A0A975G7H1_9BACT</name>
<evidence type="ECO:0008006" key="4">
    <source>
        <dbReference type="Google" id="ProtNLM"/>
    </source>
</evidence>
<proteinExistence type="predicted"/>
<gene>
    <name evidence="2" type="ORF">KBB96_16745</name>
</gene>
<dbReference type="AlphaFoldDB" id="A0A975G7H1"/>